<organism evidence="1 2">
    <name type="scientific">Monilinia vaccinii-corymbosi</name>
    <dbReference type="NCBI Taxonomy" id="61207"/>
    <lineage>
        <taxon>Eukaryota</taxon>
        <taxon>Fungi</taxon>
        <taxon>Dikarya</taxon>
        <taxon>Ascomycota</taxon>
        <taxon>Pezizomycotina</taxon>
        <taxon>Leotiomycetes</taxon>
        <taxon>Helotiales</taxon>
        <taxon>Sclerotiniaceae</taxon>
        <taxon>Monilinia</taxon>
    </lineage>
</organism>
<dbReference type="EMBL" id="CP063406">
    <property type="protein sequence ID" value="QSZ30643.1"/>
    <property type="molecule type" value="Genomic_DNA"/>
</dbReference>
<dbReference type="Gene3D" id="3.40.50.1820">
    <property type="entry name" value="alpha/beta hydrolase"/>
    <property type="match status" value="1"/>
</dbReference>
<dbReference type="PANTHER" id="PTHR37017:SF3">
    <property type="entry name" value="AB HYDROLASE-1 DOMAIN-CONTAINING PROTEIN"/>
    <property type="match status" value="1"/>
</dbReference>
<dbReference type="InterPro" id="IPR029058">
    <property type="entry name" value="AB_hydrolase_fold"/>
</dbReference>
<evidence type="ECO:0000313" key="1">
    <source>
        <dbReference type="EMBL" id="QSZ30643.1"/>
    </source>
</evidence>
<sequence>MSAETTNELIDVAQGLVKGSIDKDPLGARFPSIRMMRFHSTDPGLGVNLVSSTFYLSRAFRRSDLRLRWRLYPALVPYLQKGKARTEKGLKGGLAKLVFLTAAIFPEGFTHGPLPFQTIEGGAVYCATPEKLLLNDLGEDDFEKWKKVFKSQRTSRWGGIITYASWIDVPCVYLLAGATGSKVEKCAGGHMVMLNMPDKVAEVIKGAAT</sequence>
<dbReference type="PANTHER" id="PTHR37017">
    <property type="entry name" value="AB HYDROLASE-1 DOMAIN-CONTAINING PROTEIN-RELATED"/>
    <property type="match status" value="1"/>
</dbReference>
<protein>
    <submittedName>
        <fullName evidence="1">Uncharacterized protein</fullName>
    </submittedName>
</protein>
<dbReference type="InterPro" id="IPR052897">
    <property type="entry name" value="Sec-Metab_Biosynth_Hydrolase"/>
</dbReference>
<accession>A0A8A3NYN0</accession>
<proteinExistence type="predicted"/>
<keyword evidence="2" id="KW-1185">Reference proteome</keyword>
<dbReference type="AlphaFoldDB" id="A0A8A3NYN0"/>
<evidence type="ECO:0000313" key="2">
    <source>
        <dbReference type="Proteomes" id="UP000672032"/>
    </source>
</evidence>
<dbReference type="OrthoDB" id="408373at2759"/>
<reference evidence="1" key="1">
    <citation type="submission" date="2020-10" db="EMBL/GenBank/DDBJ databases">
        <title>Genome Sequence of Monilinia vaccinii-corymbosi Sheds Light on Mummy Berry Disease Infection of Blueberry and Mating Type.</title>
        <authorList>
            <person name="Yow A.G."/>
            <person name="Zhang Y."/>
            <person name="Bansal K."/>
            <person name="Eacker S.M."/>
            <person name="Sullivan S."/>
            <person name="Liachko I."/>
            <person name="Cubeta M.A."/>
            <person name="Rollins J.A."/>
            <person name="Ashrafi H."/>
        </authorList>
    </citation>
    <scope>NUCLEOTIDE SEQUENCE</scope>
    <source>
        <strain evidence="1">RL-1</strain>
    </source>
</reference>
<name>A0A8A3NYN0_9HELO</name>
<gene>
    <name evidence="1" type="ORF">DSL72_000201</name>
</gene>
<dbReference type="Proteomes" id="UP000672032">
    <property type="component" value="Chromosome 2"/>
</dbReference>